<comment type="caution">
    <text evidence="1">The sequence shown here is derived from an EMBL/GenBank/DDBJ whole genome shotgun (WGS) entry which is preliminary data.</text>
</comment>
<proteinExistence type="predicted"/>
<dbReference type="Proteomes" id="UP000814128">
    <property type="component" value="Unassembled WGS sequence"/>
</dbReference>
<organism evidence="1 2">
    <name type="scientific">Vararia minispora EC-137</name>
    <dbReference type="NCBI Taxonomy" id="1314806"/>
    <lineage>
        <taxon>Eukaryota</taxon>
        <taxon>Fungi</taxon>
        <taxon>Dikarya</taxon>
        <taxon>Basidiomycota</taxon>
        <taxon>Agaricomycotina</taxon>
        <taxon>Agaricomycetes</taxon>
        <taxon>Russulales</taxon>
        <taxon>Lachnocladiaceae</taxon>
        <taxon>Vararia</taxon>
    </lineage>
</organism>
<gene>
    <name evidence="1" type="ORF">K488DRAFT_41224</name>
</gene>
<evidence type="ECO:0000313" key="2">
    <source>
        <dbReference type="Proteomes" id="UP000814128"/>
    </source>
</evidence>
<protein>
    <submittedName>
        <fullName evidence="1">Histone acetylation protein-domain-containing protein</fullName>
    </submittedName>
</protein>
<keyword evidence="2" id="KW-1185">Reference proteome</keyword>
<reference evidence="1" key="1">
    <citation type="submission" date="2021-02" db="EMBL/GenBank/DDBJ databases">
        <authorList>
            <consortium name="DOE Joint Genome Institute"/>
            <person name="Ahrendt S."/>
            <person name="Looney B.P."/>
            <person name="Miyauchi S."/>
            <person name="Morin E."/>
            <person name="Drula E."/>
            <person name="Courty P.E."/>
            <person name="Chicoki N."/>
            <person name="Fauchery L."/>
            <person name="Kohler A."/>
            <person name="Kuo A."/>
            <person name="Labutti K."/>
            <person name="Pangilinan J."/>
            <person name="Lipzen A."/>
            <person name="Riley R."/>
            <person name="Andreopoulos W."/>
            <person name="He G."/>
            <person name="Johnson J."/>
            <person name="Barry K.W."/>
            <person name="Grigoriev I.V."/>
            <person name="Nagy L."/>
            <person name="Hibbett D."/>
            <person name="Henrissat B."/>
            <person name="Matheny P.B."/>
            <person name="Labbe J."/>
            <person name="Martin F."/>
        </authorList>
    </citation>
    <scope>NUCLEOTIDE SEQUENCE</scope>
    <source>
        <strain evidence="1">EC-137</strain>
    </source>
</reference>
<evidence type="ECO:0000313" key="1">
    <source>
        <dbReference type="EMBL" id="KAI0036505.1"/>
    </source>
</evidence>
<name>A0ACB8QXG2_9AGAM</name>
<reference evidence="1" key="2">
    <citation type="journal article" date="2022" name="New Phytol.">
        <title>Evolutionary transition to the ectomycorrhizal habit in the genomes of a hyperdiverse lineage of mushroom-forming fungi.</title>
        <authorList>
            <person name="Looney B."/>
            <person name="Miyauchi S."/>
            <person name="Morin E."/>
            <person name="Drula E."/>
            <person name="Courty P.E."/>
            <person name="Kohler A."/>
            <person name="Kuo A."/>
            <person name="LaButti K."/>
            <person name="Pangilinan J."/>
            <person name="Lipzen A."/>
            <person name="Riley R."/>
            <person name="Andreopoulos W."/>
            <person name="He G."/>
            <person name="Johnson J."/>
            <person name="Nolan M."/>
            <person name="Tritt A."/>
            <person name="Barry K.W."/>
            <person name="Grigoriev I.V."/>
            <person name="Nagy L.G."/>
            <person name="Hibbett D."/>
            <person name="Henrissat B."/>
            <person name="Matheny P.B."/>
            <person name="Labbe J."/>
            <person name="Martin F.M."/>
        </authorList>
    </citation>
    <scope>NUCLEOTIDE SEQUENCE</scope>
    <source>
        <strain evidence="1">EC-137</strain>
    </source>
</reference>
<accession>A0ACB8QXG2</accession>
<dbReference type="EMBL" id="MU273471">
    <property type="protein sequence ID" value="KAI0036505.1"/>
    <property type="molecule type" value="Genomic_DNA"/>
</dbReference>
<sequence>MNLRDRLLAALSVLPGKRTFHVHVLTTAPYKHPSIFPYALPRPRVVAHDILVLVSEQPNNDPDAPRVLVAAIEAALYLFPATDTALLYISKVDSTGQGANPSPTAPLVRAFVAWHANPATRPVHARYLWVHLFARAQAQYLFPNSAEHPGKRPLSDVRLCAWWRRILGDATADAAGDGLAARLFYVLPGYCALEAAQALGGADDRWTYGHPYTQTEITLPCPPPPGGVHNLGHVVPSFEDDPKNRFMDELAFTDNVVASPARKRPRLERLADRDREKEKDSEETGGEREREEDRRRGRDEPARPRGELGRITADEFWERMSFRQECVTGAVTGFFVVGFASPAPAAPDDPPPLQPQPGQVPRAMNKRVLKTLSTGVEFSTPERARCATEIVENAVRGLCDGLPSAPPSSAASSAPRPRVDASGSLLPAELVQGGTDAPRTPPRRAQALPSVDDVSPNPFDEPEATRETYDAFIYGSVEVRNDSPPPPLLLREAAAGHAPKKVNVLAVRKKKKATA</sequence>